<dbReference type="RefSeq" id="WP_091504500.1">
    <property type="nucleotide sequence ID" value="NZ_FORP01000002.1"/>
</dbReference>
<dbReference type="PANTHER" id="PTHR39428">
    <property type="entry name" value="F420H(2)-DEPENDENT QUINONE REDUCTASE RV1261C"/>
    <property type="match status" value="1"/>
</dbReference>
<dbReference type="GO" id="GO:0016491">
    <property type="term" value="F:oxidoreductase activity"/>
    <property type="evidence" value="ECO:0007669"/>
    <property type="project" value="InterPro"/>
</dbReference>
<dbReference type="STRING" id="115433.SAMN05421835_102163"/>
<sequence>MLFGDEHVRRYEETDGEEGHDWQPGVPALILTTKGRKTGEDRKFALIYQEVDGDYVIVASKGGDPKHPGWYLNLQANPEVKVQVKADRFTARARTANDAEREKLWPVMTKVWPAYDEYQEKTDRKIPVVILERV</sequence>
<dbReference type="EMBL" id="FORP01000002">
    <property type="protein sequence ID" value="SFI91518.1"/>
    <property type="molecule type" value="Genomic_DNA"/>
</dbReference>
<reference evidence="3 4" key="1">
    <citation type="submission" date="2016-10" db="EMBL/GenBank/DDBJ databases">
        <authorList>
            <person name="de Groot N.N."/>
        </authorList>
    </citation>
    <scope>NUCLEOTIDE SEQUENCE [LARGE SCALE GENOMIC DNA]</scope>
    <source>
        <strain evidence="3 4">DSM 44468</strain>
    </source>
</reference>
<evidence type="ECO:0000256" key="1">
    <source>
        <dbReference type="ARBA" id="ARBA00008710"/>
    </source>
</evidence>
<name>A0A1I3M3G4_9PSEU</name>
<organism evidence="3 4">
    <name type="scientific">Amycolatopsis sacchari</name>
    <dbReference type="NCBI Taxonomy" id="115433"/>
    <lineage>
        <taxon>Bacteria</taxon>
        <taxon>Bacillati</taxon>
        <taxon>Actinomycetota</taxon>
        <taxon>Actinomycetes</taxon>
        <taxon>Pseudonocardiales</taxon>
        <taxon>Pseudonocardiaceae</taxon>
        <taxon>Amycolatopsis</taxon>
    </lineage>
</organism>
<dbReference type="PANTHER" id="PTHR39428:SF1">
    <property type="entry name" value="F420H(2)-DEPENDENT QUINONE REDUCTASE RV1261C"/>
    <property type="match status" value="1"/>
</dbReference>
<dbReference type="Pfam" id="PF04075">
    <property type="entry name" value="F420H2_quin_red"/>
    <property type="match status" value="1"/>
</dbReference>
<evidence type="ECO:0000256" key="2">
    <source>
        <dbReference type="ARBA" id="ARBA00049106"/>
    </source>
</evidence>
<dbReference type="InterPro" id="IPR004378">
    <property type="entry name" value="F420H2_quin_Rdtase"/>
</dbReference>
<dbReference type="Gene3D" id="2.30.110.10">
    <property type="entry name" value="Electron Transport, Fmn-binding Protein, Chain A"/>
    <property type="match status" value="1"/>
</dbReference>
<evidence type="ECO:0000313" key="3">
    <source>
        <dbReference type="EMBL" id="SFI91518.1"/>
    </source>
</evidence>
<dbReference type="OrthoDB" id="8225825at2"/>
<proteinExistence type="inferred from homology"/>
<comment type="catalytic activity">
    <reaction evidence="2">
        <text>oxidized coenzyme F420-(gamma-L-Glu)(n) + a quinol + H(+) = reduced coenzyme F420-(gamma-L-Glu)(n) + a quinone</text>
        <dbReference type="Rhea" id="RHEA:39663"/>
        <dbReference type="Rhea" id="RHEA-COMP:12939"/>
        <dbReference type="Rhea" id="RHEA-COMP:14378"/>
        <dbReference type="ChEBI" id="CHEBI:15378"/>
        <dbReference type="ChEBI" id="CHEBI:24646"/>
        <dbReference type="ChEBI" id="CHEBI:132124"/>
        <dbReference type="ChEBI" id="CHEBI:133980"/>
        <dbReference type="ChEBI" id="CHEBI:139511"/>
    </reaction>
</comment>
<accession>A0A1I3M3G4</accession>
<evidence type="ECO:0000313" key="4">
    <source>
        <dbReference type="Proteomes" id="UP000199025"/>
    </source>
</evidence>
<dbReference type="GO" id="GO:0005886">
    <property type="term" value="C:plasma membrane"/>
    <property type="evidence" value="ECO:0007669"/>
    <property type="project" value="TreeGrafter"/>
</dbReference>
<dbReference type="AlphaFoldDB" id="A0A1I3M3G4"/>
<dbReference type="InterPro" id="IPR012349">
    <property type="entry name" value="Split_barrel_FMN-bd"/>
</dbReference>
<dbReference type="NCBIfam" id="TIGR00026">
    <property type="entry name" value="hi_GC_TIGR00026"/>
    <property type="match status" value="1"/>
</dbReference>
<keyword evidence="4" id="KW-1185">Reference proteome</keyword>
<comment type="similarity">
    <text evidence="1">Belongs to the F420H(2)-dependent quinone reductase family.</text>
</comment>
<gene>
    <name evidence="3" type="ORF">SAMN05421835_102163</name>
</gene>
<dbReference type="Proteomes" id="UP000199025">
    <property type="component" value="Unassembled WGS sequence"/>
</dbReference>
<protein>
    <submittedName>
        <fullName evidence="3">Deazaflavin-dependent oxidoreductase, nitroreductase family</fullName>
    </submittedName>
</protein>
<dbReference type="GO" id="GO:0070967">
    <property type="term" value="F:coenzyme F420 binding"/>
    <property type="evidence" value="ECO:0007669"/>
    <property type="project" value="TreeGrafter"/>
</dbReference>